<dbReference type="Proteomes" id="UP001178507">
    <property type="component" value="Unassembled WGS sequence"/>
</dbReference>
<evidence type="ECO:0000259" key="1">
    <source>
        <dbReference type="Pfam" id="PF14343"/>
    </source>
</evidence>
<keyword evidence="3" id="KW-1185">Reference proteome</keyword>
<protein>
    <recommendedName>
        <fullName evidence="1">PrcB C-terminal domain-containing protein</fullName>
    </recommendedName>
</protein>
<organism evidence="2 3">
    <name type="scientific">Effrenium voratum</name>
    <dbReference type="NCBI Taxonomy" id="2562239"/>
    <lineage>
        <taxon>Eukaryota</taxon>
        <taxon>Sar</taxon>
        <taxon>Alveolata</taxon>
        <taxon>Dinophyceae</taxon>
        <taxon>Suessiales</taxon>
        <taxon>Symbiodiniaceae</taxon>
        <taxon>Effrenium</taxon>
    </lineage>
</organism>
<name>A0AA36J756_9DINO</name>
<proteinExistence type="predicted"/>
<reference evidence="2" key="1">
    <citation type="submission" date="2023-08" db="EMBL/GenBank/DDBJ databases">
        <authorList>
            <person name="Chen Y."/>
            <person name="Shah S."/>
            <person name="Dougan E. K."/>
            <person name="Thang M."/>
            <person name="Chan C."/>
        </authorList>
    </citation>
    <scope>NUCLEOTIDE SEQUENCE</scope>
</reference>
<evidence type="ECO:0000313" key="2">
    <source>
        <dbReference type="EMBL" id="CAJ1399870.1"/>
    </source>
</evidence>
<gene>
    <name evidence="2" type="ORF">EVOR1521_LOCUS23329</name>
</gene>
<comment type="caution">
    <text evidence="2">The sequence shown here is derived from an EMBL/GenBank/DDBJ whole genome shotgun (WGS) entry which is preliminary data.</text>
</comment>
<accession>A0AA36J756</accession>
<feature type="domain" description="PrcB C-terminal" evidence="1">
    <location>
        <begin position="56"/>
        <end position="113"/>
    </location>
</feature>
<dbReference type="Pfam" id="PF14343">
    <property type="entry name" value="PrcB_C"/>
    <property type="match status" value="1"/>
</dbReference>
<evidence type="ECO:0000313" key="3">
    <source>
        <dbReference type="Proteomes" id="UP001178507"/>
    </source>
</evidence>
<sequence length="201" mass="21537">MAVAFDTILQGAYSGIEDQVKSVIGDQDAWAELWARHNAILHPPPALPDLDFANEMIVCLYAGQQGSGGYTACIRSIEDSEDGRRVSFELGCPPPGAMCTDALTQPHHLVRMPRTTLPVSFREVVAPVEVATSATFLLTFDPAKKEEATQKVTGMPEVKDVKAMFGGDILSLKFDLSAMTAAEAQARLQGVEGVASVEKDG</sequence>
<dbReference type="EMBL" id="CAUJNA010003350">
    <property type="protein sequence ID" value="CAJ1399870.1"/>
    <property type="molecule type" value="Genomic_DNA"/>
</dbReference>
<dbReference type="AlphaFoldDB" id="A0AA36J756"/>
<dbReference type="InterPro" id="IPR025748">
    <property type="entry name" value="PrcB_C_dom"/>
</dbReference>